<gene>
    <name evidence="2" type="ORF">LSAT_V11C200062150</name>
</gene>
<protein>
    <submittedName>
        <fullName evidence="2">Uncharacterized protein</fullName>
    </submittedName>
</protein>
<dbReference type="Proteomes" id="UP000235145">
    <property type="component" value="Unassembled WGS sequence"/>
</dbReference>
<keyword evidence="3" id="KW-1185">Reference proteome</keyword>
<feature type="compositionally biased region" description="Low complexity" evidence="1">
    <location>
        <begin position="10"/>
        <end position="57"/>
    </location>
</feature>
<evidence type="ECO:0000256" key="1">
    <source>
        <dbReference type="SAM" id="MobiDB-lite"/>
    </source>
</evidence>
<proteinExistence type="predicted"/>
<sequence length="159" mass="17032">MVFSEFDDVSSSSLSNPSSPDLSPSDSTHTAATDSPCSLCSPSDLPTSVVTTDHTTTPSPPLQQPTTAGSPSSADDLTLSSNLPSAPAAHHNTHPMITRLKDGIVKPRHIVDLAILHQSPLHQLLFASKEPRGYTTAAKNPRWLSTMEDEMRALRLNHT</sequence>
<dbReference type="AlphaFoldDB" id="A0A9R1W8Y5"/>
<evidence type="ECO:0000313" key="2">
    <source>
        <dbReference type="EMBL" id="KAJ0220756.1"/>
    </source>
</evidence>
<evidence type="ECO:0000313" key="3">
    <source>
        <dbReference type="Proteomes" id="UP000235145"/>
    </source>
</evidence>
<name>A0A9R1W8Y5_LACSA</name>
<reference evidence="2 3" key="1">
    <citation type="journal article" date="2017" name="Nat. Commun.">
        <title>Genome assembly with in vitro proximity ligation data and whole-genome triplication in lettuce.</title>
        <authorList>
            <person name="Reyes-Chin-Wo S."/>
            <person name="Wang Z."/>
            <person name="Yang X."/>
            <person name="Kozik A."/>
            <person name="Arikit S."/>
            <person name="Song C."/>
            <person name="Xia L."/>
            <person name="Froenicke L."/>
            <person name="Lavelle D.O."/>
            <person name="Truco M.J."/>
            <person name="Xia R."/>
            <person name="Zhu S."/>
            <person name="Xu C."/>
            <person name="Xu H."/>
            <person name="Xu X."/>
            <person name="Cox K."/>
            <person name="Korf I."/>
            <person name="Meyers B.C."/>
            <person name="Michelmore R.W."/>
        </authorList>
    </citation>
    <scope>NUCLEOTIDE SEQUENCE [LARGE SCALE GENOMIC DNA]</scope>
    <source>
        <strain evidence="3">cv. Salinas</strain>
        <tissue evidence="2">Seedlings</tissue>
    </source>
</reference>
<dbReference type="EMBL" id="NBSK02000002">
    <property type="protein sequence ID" value="KAJ0220756.1"/>
    <property type="molecule type" value="Genomic_DNA"/>
</dbReference>
<feature type="region of interest" description="Disordered" evidence="1">
    <location>
        <begin position="1"/>
        <end position="94"/>
    </location>
</feature>
<organism evidence="2 3">
    <name type="scientific">Lactuca sativa</name>
    <name type="common">Garden lettuce</name>
    <dbReference type="NCBI Taxonomy" id="4236"/>
    <lineage>
        <taxon>Eukaryota</taxon>
        <taxon>Viridiplantae</taxon>
        <taxon>Streptophyta</taxon>
        <taxon>Embryophyta</taxon>
        <taxon>Tracheophyta</taxon>
        <taxon>Spermatophyta</taxon>
        <taxon>Magnoliopsida</taxon>
        <taxon>eudicotyledons</taxon>
        <taxon>Gunneridae</taxon>
        <taxon>Pentapetalae</taxon>
        <taxon>asterids</taxon>
        <taxon>campanulids</taxon>
        <taxon>Asterales</taxon>
        <taxon>Asteraceae</taxon>
        <taxon>Cichorioideae</taxon>
        <taxon>Cichorieae</taxon>
        <taxon>Lactucinae</taxon>
        <taxon>Lactuca</taxon>
    </lineage>
</organism>
<feature type="compositionally biased region" description="Polar residues" evidence="1">
    <location>
        <begin position="68"/>
        <end position="84"/>
    </location>
</feature>
<comment type="caution">
    <text evidence="2">The sequence shown here is derived from an EMBL/GenBank/DDBJ whole genome shotgun (WGS) entry which is preliminary data.</text>
</comment>
<accession>A0A9R1W8Y5</accession>